<protein>
    <recommendedName>
        <fullName evidence="3">DUF4265 domain-containing protein</fullName>
    </recommendedName>
</protein>
<gene>
    <name evidence="1" type="ORF">H4W80_011647</name>
</gene>
<proteinExistence type="predicted"/>
<accession>A0ABR9MKD0</accession>
<sequence length="247" mass="26597">MSWTYAGHYRNHPADAESPTTFVGRAVVDFGGDEPADRQSDEAVAWRISIGPQADDDAGEEWEVLAEFEGDRTHPIFRAVFEGFLDTVPPASVEALVVGRWGPELEEDEAPIQILCEAAERLTGLKAMFVGEQAGIDQWYDAHVEELLAAYPGLATLRVRGGMGDSTGLRHPLTHASLRHLAIESGALSRDTLVAIAESDLPALEHLELWLGDELQDGPTIADLAPILSGAVAAAAASGPAQRRTRR</sequence>
<dbReference type="InterPro" id="IPR032675">
    <property type="entry name" value="LRR_dom_sf"/>
</dbReference>
<comment type="caution">
    <text evidence="1">The sequence shown here is derived from an EMBL/GenBank/DDBJ whole genome shotgun (WGS) entry which is preliminary data.</text>
</comment>
<keyword evidence="2" id="KW-1185">Reference proteome</keyword>
<dbReference type="Gene3D" id="3.80.10.10">
    <property type="entry name" value="Ribonuclease Inhibitor"/>
    <property type="match status" value="1"/>
</dbReference>
<dbReference type="Proteomes" id="UP000633509">
    <property type="component" value="Unassembled WGS sequence"/>
</dbReference>
<reference evidence="1 2" key="1">
    <citation type="submission" date="2020-10" db="EMBL/GenBank/DDBJ databases">
        <title>Sequencing the genomes of 1000 actinobacteria strains.</title>
        <authorList>
            <person name="Klenk H.-P."/>
        </authorList>
    </citation>
    <scope>NUCLEOTIDE SEQUENCE [LARGE SCALE GENOMIC DNA]</scope>
    <source>
        <strain evidence="1 2">DSM 43173</strain>
    </source>
</reference>
<dbReference type="RefSeq" id="WP_225964263.1">
    <property type="nucleotide sequence ID" value="NZ_JADBEK010000001.1"/>
</dbReference>
<organism evidence="1 2">
    <name type="scientific">Nonomuraea angiospora</name>
    <dbReference type="NCBI Taxonomy" id="46172"/>
    <lineage>
        <taxon>Bacteria</taxon>
        <taxon>Bacillati</taxon>
        <taxon>Actinomycetota</taxon>
        <taxon>Actinomycetes</taxon>
        <taxon>Streptosporangiales</taxon>
        <taxon>Streptosporangiaceae</taxon>
        <taxon>Nonomuraea</taxon>
    </lineage>
</organism>
<evidence type="ECO:0008006" key="3">
    <source>
        <dbReference type="Google" id="ProtNLM"/>
    </source>
</evidence>
<dbReference type="EMBL" id="JADBEK010000001">
    <property type="protein sequence ID" value="MBE1593389.1"/>
    <property type="molecule type" value="Genomic_DNA"/>
</dbReference>
<evidence type="ECO:0000313" key="2">
    <source>
        <dbReference type="Proteomes" id="UP000633509"/>
    </source>
</evidence>
<name>A0ABR9MKD0_9ACTN</name>
<evidence type="ECO:0000313" key="1">
    <source>
        <dbReference type="EMBL" id="MBE1593389.1"/>
    </source>
</evidence>